<dbReference type="AlphaFoldDB" id="A0AAV4MSQ1"/>
<keyword evidence="2" id="KW-1185">Reference proteome</keyword>
<accession>A0AAV4MSQ1</accession>
<reference evidence="1 2" key="1">
    <citation type="submission" date="2021-06" db="EMBL/GenBank/DDBJ databases">
        <title>Caerostris darwini draft genome.</title>
        <authorList>
            <person name="Kono N."/>
            <person name="Arakawa K."/>
        </authorList>
    </citation>
    <scope>NUCLEOTIDE SEQUENCE [LARGE SCALE GENOMIC DNA]</scope>
</reference>
<protein>
    <submittedName>
        <fullName evidence="1">Uncharacterized protein</fullName>
    </submittedName>
</protein>
<name>A0AAV4MSQ1_9ARAC</name>
<dbReference type="Proteomes" id="UP001054837">
    <property type="component" value="Unassembled WGS sequence"/>
</dbReference>
<organism evidence="1 2">
    <name type="scientific">Caerostris darwini</name>
    <dbReference type="NCBI Taxonomy" id="1538125"/>
    <lineage>
        <taxon>Eukaryota</taxon>
        <taxon>Metazoa</taxon>
        <taxon>Ecdysozoa</taxon>
        <taxon>Arthropoda</taxon>
        <taxon>Chelicerata</taxon>
        <taxon>Arachnida</taxon>
        <taxon>Araneae</taxon>
        <taxon>Araneomorphae</taxon>
        <taxon>Entelegynae</taxon>
        <taxon>Araneoidea</taxon>
        <taxon>Araneidae</taxon>
        <taxon>Caerostris</taxon>
    </lineage>
</organism>
<sequence>MLIVPVNKILKRRTCFCMYRITPAFLPATTLRKNRRFTSFFRQQQKPIELTPVSLATSLTPHLATSCGRFRRPETLEDSSNPNPRYHLAQLIEKKFILI</sequence>
<proteinExistence type="predicted"/>
<dbReference type="EMBL" id="BPLQ01000771">
    <property type="protein sequence ID" value="GIX74853.1"/>
    <property type="molecule type" value="Genomic_DNA"/>
</dbReference>
<gene>
    <name evidence="1" type="ORF">CDAR_74011</name>
</gene>
<comment type="caution">
    <text evidence="1">The sequence shown here is derived from an EMBL/GenBank/DDBJ whole genome shotgun (WGS) entry which is preliminary data.</text>
</comment>
<evidence type="ECO:0000313" key="1">
    <source>
        <dbReference type="EMBL" id="GIX74853.1"/>
    </source>
</evidence>
<evidence type="ECO:0000313" key="2">
    <source>
        <dbReference type="Proteomes" id="UP001054837"/>
    </source>
</evidence>